<reference evidence="3 5" key="1">
    <citation type="journal article" date="2023" name="Elife">
        <title>Identification of key yeast species and microbe-microbe interactions impacting larval growth of Drosophila in the wild.</title>
        <authorList>
            <person name="Mure A."/>
            <person name="Sugiura Y."/>
            <person name="Maeda R."/>
            <person name="Honda K."/>
            <person name="Sakurai N."/>
            <person name="Takahashi Y."/>
            <person name="Watada M."/>
            <person name="Katoh T."/>
            <person name="Gotoh A."/>
            <person name="Gotoh Y."/>
            <person name="Taniguchi I."/>
            <person name="Nakamura K."/>
            <person name="Hayashi T."/>
            <person name="Katayama T."/>
            <person name="Uemura T."/>
            <person name="Hattori Y."/>
        </authorList>
    </citation>
    <scope>NUCLEOTIDE SEQUENCE [LARGE SCALE GENOMIC DNA]</scope>
    <source>
        <strain evidence="3 5">KH-74</strain>
    </source>
</reference>
<evidence type="ECO:0000313" key="5">
    <source>
        <dbReference type="Proteomes" id="UP001377567"/>
    </source>
</evidence>
<accession>A0AAV5RUC6</accession>
<evidence type="ECO:0000313" key="4">
    <source>
        <dbReference type="EMBL" id="GMM58700.1"/>
    </source>
</evidence>
<evidence type="ECO:0000259" key="2">
    <source>
        <dbReference type="Pfam" id="PF10551"/>
    </source>
</evidence>
<dbReference type="InterPro" id="IPR018289">
    <property type="entry name" value="MULE_transposase_dom"/>
</dbReference>
<evidence type="ECO:0000313" key="3">
    <source>
        <dbReference type="EMBL" id="GMM54786.1"/>
    </source>
</evidence>
<proteinExistence type="predicted"/>
<dbReference type="EMBL" id="BTGD01000025">
    <property type="protein sequence ID" value="GMM58700.1"/>
    <property type="molecule type" value="Genomic_DNA"/>
</dbReference>
<organism evidence="3 5">
    <name type="scientific">Maudiozyma humilis</name>
    <name type="common">Sour dough yeast</name>
    <name type="synonym">Kazachstania humilis</name>
    <dbReference type="NCBI Taxonomy" id="51915"/>
    <lineage>
        <taxon>Eukaryota</taxon>
        <taxon>Fungi</taxon>
        <taxon>Dikarya</taxon>
        <taxon>Ascomycota</taxon>
        <taxon>Saccharomycotina</taxon>
        <taxon>Saccharomycetes</taxon>
        <taxon>Saccharomycetales</taxon>
        <taxon>Saccharomycetaceae</taxon>
        <taxon>Maudiozyma</taxon>
    </lineage>
</organism>
<gene>
    <name evidence="3" type="ORF">DAKH74_014020</name>
    <name evidence="4" type="ORF">DAKH74_053170</name>
</gene>
<dbReference type="Proteomes" id="UP001377567">
    <property type="component" value="Unassembled WGS sequence"/>
</dbReference>
<keyword evidence="5" id="KW-1185">Reference proteome</keyword>
<comment type="caution">
    <text evidence="3">The sequence shown here is derived from an EMBL/GenBank/DDBJ whole genome shotgun (WGS) entry which is preliminary data.</text>
</comment>
<dbReference type="EMBL" id="BTGD01000003">
    <property type="protein sequence ID" value="GMM54786.1"/>
    <property type="molecule type" value="Genomic_DNA"/>
</dbReference>
<reference evidence="3" key="2">
    <citation type="submission" date="2023-06" db="EMBL/GenBank/DDBJ databases">
        <authorList>
            <person name="Mure A."/>
            <person name="Hattori Y."/>
        </authorList>
    </citation>
    <scope>NUCLEOTIDE SEQUENCE</scope>
    <source>
        <strain evidence="3">KH-74</strain>
    </source>
</reference>
<evidence type="ECO:0000256" key="1">
    <source>
        <dbReference type="SAM" id="MobiDB-lite"/>
    </source>
</evidence>
<feature type="region of interest" description="Disordered" evidence="1">
    <location>
        <begin position="465"/>
        <end position="505"/>
    </location>
</feature>
<feature type="domain" description="MULE transposase" evidence="2">
    <location>
        <begin position="602"/>
        <end position="692"/>
    </location>
</feature>
<feature type="compositionally biased region" description="Basic and acidic residues" evidence="1">
    <location>
        <begin position="488"/>
        <end position="499"/>
    </location>
</feature>
<sequence length="1041" mass="119495">MGSYSTNYTAQFNPAEWDELRKAYGNGPSTTKERAIEQMTKALKNLEIHEKIESLKAATHDKIESLEAEVIRLNGICSQLHGIADEKRLGDEKIADLEEQLKDAKKCIKHQDKQHQLKGPKRRRESNLTTIPSECFTVENDPVEPDLFDFDIEQIIVENSTPLASVSSLIRMTIDRCPKDMSFVCILEQNYPRMLKSMTDLLICFAFTQRGVILRIKNSRYLPFLVNFQLDFCCLFCQEKQYHIRMRNKDFYFKYASPDNERHECRVSLIKQYLQRRNPSAKGENKVSLIKGVGSLGSDISAIIAYLLFVGKDFTLRRLYGALLSVLILVNERKKAHANRNGFCENDLKIDCMAIFEEWLDTRNIHSRLFEKNDIFTRVGSCGVEEWVSFKKKWELRCGKTISRAFQDNSLNWQTSRRSAIPPTVTAIANFLLRKTKDSFLVGAYNMSRSSKLLFGNVDPRDSSAVPCDATDNGSPVDTCGNDDAEPLDDRDIDGRGNDDTEPLDDLDIDGRVNEFISEKDFRGWNVTMSKETLMRLGKAPISKIPFVEDEMAKIIKNVSQINCLSSTDSSTGERVCTLDTLFWCPDIRNSGIEEKFIENTFIDGTFLKGKFGTLLTICGITIDNRVLPLAHMLHEGSENKSHSILFLTLVKKYVPLDWKKTIIMSDQSKSFEGASQAVFKRALHTCSVHLLRNIIRNCSGNVTALFHEMLHTLDPEKRKLARRQLLKQFHPSAAKRSHPTFNKVSENPRLFCRSLRKDGFEQFTTNPVEQFHSTIKQLKDGCVVNLVSQLSMLQLSAFNRLSVENNLEYPKMSGFGSVVISLNIALALTMKIQRHGRTFSVFHDPETSVPLKDIYSGYMRRLGRRENYTLCRTSYIESLTNCIATKVTEISCSLCNQQLFYCYCPHILAVRLRVSFEDLWHAARMNEWDCIDQVEPLLNRITFPELVQLVGCHSSLYRGELEGKQVILFEDCIYEPGAINRWSGETAQYLMKHYNSSQYYNTVGIFTGRRLNFMDRNIRRERTLVKRRKNFGRFHPYLPS</sequence>
<dbReference type="AlphaFoldDB" id="A0AAV5RUC6"/>
<protein>
    <recommendedName>
        <fullName evidence="2">MULE transposase domain-containing protein</fullName>
    </recommendedName>
</protein>
<name>A0AAV5RUC6_MAUHU</name>
<dbReference type="Pfam" id="PF10551">
    <property type="entry name" value="MULE"/>
    <property type="match status" value="1"/>
</dbReference>